<dbReference type="EMBL" id="JACAGC010000029">
    <property type="protein sequence ID" value="KAF6272384.1"/>
    <property type="molecule type" value="Genomic_DNA"/>
</dbReference>
<name>A0A7J7R8H7_RHIFE</name>
<dbReference type="AlphaFoldDB" id="A0A7J7R8H7"/>
<accession>A0A7J7R8H7</accession>
<dbReference type="Proteomes" id="UP000585614">
    <property type="component" value="Unassembled WGS sequence"/>
</dbReference>
<evidence type="ECO:0000313" key="3">
    <source>
        <dbReference type="Proteomes" id="UP000585614"/>
    </source>
</evidence>
<evidence type="ECO:0000256" key="1">
    <source>
        <dbReference type="SAM" id="MobiDB-lite"/>
    </source>
</evidence>
<reference evidence="2 3" key="1">
    <citation type="journal article" date="2020" name="Nature">
        <title>Six reference-quality genomes reveal evolution of bat adaptations.</title>
        <authorList>
            <person name="Jebb D."/>
            <person name="Huang Z."/>
            <person name="Pippel M."/>
            <person name="Hughes G.M."/>
            <person name="Lavrichenko K."/>
            <person name="Devanna P."/>
            <person name="Winkler S."/>
            <person name="Jermiin L.S."/>
            <person name="Skirmuntt E.C."/>
            <person name="Katzourakis A."/>
            <person name="Burkitt-Gray L."/>
            <person name="Ray D.A."/>
            <person name="Sullivan K.A.M."/>
            <person name="Roscito J.G."/>
            <person name="Kirilenko B.M."/>
            <person name="Davalos L.M."/>
            <person name="Corthals A.P."/>
            <person name="Power M.L."/>
            <person name="Jones G."/>
            <person name="Ransome R.D."/>
            <person name="Dechmann D.K.N."/>
            <person name="Locatelli A.G."/>
            <person name="Puechmaille S.J."/>
            <person name="Fedrigo O."/>
            <person name="Jarvis E.D."/>
            <person name="Hiller M."/>
            <person name="Vernes S.C."/>
            <person name="Myers E.W."/>
            <person name="Teeling E.C."/>
        </authorList>
    </citation>
    <scope>NUCLEOTIDE SEQUENCE [LARGE SCALE GENOMIC DNA]</scope>
    <source>
        <strain evidence="2">MRhiFer1</strain>
        <tissue evidence="2">Lung</tissue>
    </source>
</reference>
<feature type="region of interest" description="Disordered" evidence="1">
    <location>
        <begin position="182"/>
        <end position="207"/>
    </location>
</feature>
<sequence>METMPCSLKVWTLKAGSWDHTGNIGLLVPGTPFLVIMQKRWNHLQHTDYPSDFSSSQQLVKALTLESHRIFCNDLLYPAAPSTPGPALQCGEAGVEGKTPQLLEKGDKAPRPLRSRLRAAELNATPFGAQCPLTQIQFRVQAVPALRTHSAPVTIGERWPCRKDQLKLLLSPDPIRRVFVASKLGSEEMKPPHSEGSQRGLPVSRQP</sequence>
<organism evidence="2 3">
    <name type="scientific">Rhinolophus ferrumequinum</name>
    <name type="common">Greater horseshoe bat</name>
    <dbReference type="NCBI Taxonomy" id="59479"/>
    <lineage>
        <taxon>Eukaryota</taxon>
        <taxon>Metazoa</taxon>
        <taxon>Chordata</taxon>
        <taxon>Craniata</taxon>
        <taxon>Vertebrata</taxon>
        <taxon>Euteleostomi</taxon>
        <taxon>Mammalia</taxon>
        <taxon>Eutheria</taxon>
        <taxon>Laurasiatheria</taxon>
        <taxon>Chiroptera</taxon>
        <taxon>Yinpterochiroptera</taxon>
        <taxon>Rhinolophoidea</taxon>
        <taxon>Rhinolophidae</taxon>
        <taxon>Rhinolophinae</taxon>
        <taxon>Rhinolophus</taxon>
    </lineage>
</organism>
<comment type="caution">
    <text evidence="2">The sequence shown here is derived from an EMBL/GenBank/DDBJ whole genome shotgun (WGS) entry which is preliminary data.</text>
</comment>
<evidence type="ECO:0000313" key="2">
    <source>
        <dbReference type="EMBL" id="KAF6272384.1"/>
    </source>
</evidence>
<gene>
    <name evidence="2" type="ORF">mRhiFer1_009545</name>
</gene>
<protein>
    <submittedName>
        <fullName evidence="2">Uncharacterized protein</fullName>
    </submittedName>
</protein>
<proteinExistence type="predicted"/>